<dbReference type="RefSeq" id="WP_310029087.1">
    <property type="nucleotide sequence ID" value="NZ_JAVDRL010000002.1"/>
</dbReference>
<evidence type="ECO:0000313" key="3">
    <source>
        <dbReference type="Proteomes" id="UP001262754"/>
    </source>
</evidence>
<feature type="domain" description="FecR protein" evidence="1">
    <location>
        <begin position="133"/>
        <end position="224"/>
    </location>
</feature>
<protein>
    <submittedName>
        <fullName evidence="2">Transmembrane sensor</fullName>
    </submittedName>
</protein>
<dbReference type="PIRSF" id="PIRSF018266">
    <property type="entry name" value="FecR"/>
    <property type="match status" value="1"/>
</dbReference>
<dbReference type="InterPro" id="IPR012373">
    <property type="entry name" value="Ferrdict_sens_TM"/>
</dbReference>
<organism evidence="2 3">
    <name type="scientific">Caulobacter rhizosphaerae</name>
    <dbReference type="NCBI Taxonomy" id="2010972"/>
    <lineage>
        <taxon>Bacteria</taxon>
        <taxon>Pseudomonadati</taxon>
        <taxon>Pseudomonadota</taxon>
        <taxon>Alphaproteobacteria</taxon>
        <taxon>Caulobacterales</taxon>
        <taxon>Caulobacteraceae</taxon>
        <taxon>Caulobacter</taxon>
    </lineage>
</organism>
<keyword evidence="2" id="KW-0812">Transmembrane</keyword>
<keyword evidence="3" id="KW-1185">Reference proteome</keyword>
<proteinExistence type="predicted"/>
<dbReference type="PANTHER" id="PTHR30273">
    <property type="entry name" value="PERIPLASMIC SIGNAL SENSOR AND SIGMA FACTOR ACTIVATOR FECR-RELATED"/>
    <property type="match status" value="1"/>
</dbReference>
<name>A0ABU1MVK1_9CAUL</name>
<dbReference type="Gene3D" id="3.55.50.30">
    <property type="match status" value="1"/>
</dbReference>
<dbReference type="Proteomes" id="UP001262754">
    <property type="component" value="Unassembled WGS sequence"/>
</dbReference>
<dbReference type="InterPro" id="IPR006860">
    <property type="entry name" value="FecR"/>
</dbReference>
<dbReference type="PANTHER" id="PTHR30273:SF2">
    <property type="entry name" value="PROTEIN FECR"/>
    <property type="match status" value="1"/>
</dbReference>
<dbReference type="EMBL" id="JAVDRL010000002">
    <property type="protein sequence ID" value="MDR6529860.1"/>
    <property type="molecule type" value="Genomic_DNA"/>
</dbReference>
<comment type="caution">
    <text evidence="2">The sequence shown here is derived from an EMBL/GenBank/DDBJ whole genome shotgun (WGS) entry which is preliminary data.</text>
</comment>
<dbReference type="Gene3D" id="2.60.120.1440">
    <property type="match status" value="1"/>
</dbReference>
<dbReference type="Pfam" id="PF04773">
    <property type="entry name" value="FecR"/>
    <property type="match status" value="1"/>
</dbReference>
<gene>
    <name evidence="2" type="ORF">J2800_000584</name>
</gene>
<keyword evidence="2" id="KW-0472">Membrane</keyword>
<evidence type="ECO:0000259" key="1">
    <source>
        <dbReference type="Pfam" id="PF04773"/>
    </source>
</evidence>
<sequence>MTRDVLTPAQAAARWLARDDLDQSPQREQFAAWLEANEENRDAWTQAQRMWNIFDDADDSDLIAAMARGARKAGPEPAAKPFWPQLVAASIAVAAVSVTLFFGAQQGWFDHAAKPTQVAVNEAASLTAVGRADYVTGAGQRSIVDLPDGTRVTLDADSAVDVAFAGGRRDVRLLKGHAFFDVAHDRARPFAVQAVGRVVTALGTQFDVRLTSGALRVVLAEGSVLVSSPSEGRSAPPIRLSPGQAFSAQPGGVGKVTPANLDDALAWKQGVVEFRDQPLSEAVGVLNRYTRAQIVIKDPKVAALRVTGVFKTGDVKRFGRSVSEVLPVRMVARDADTYELVSTRR</sequence>
<accession>A0ABU1MVK1</accession>
<evidence type="ECO:0000313" key="2">
    <source>
        <dbReference type="EMBL" id="MDR6529860.1"/>
    </source>
</evidence>
<reference evidence="2 3" key="1">
    <citation type="submission" date="2023-07" db="EMBL/GenBank/DDBJ databases">
        <title>Sorghum-associated microbial communities from plants grown in Nebraska, USA.</title>
        <authorList>
            <person name="Schachtman D."/>
        </authorList>
    </citation>
    <scope>NUCLEOTIDE SEQUENCE [LARGE SCALE GENOMIC DNA]</scope>
    <source>
        <strain evidence="2 3">DS2154</strain>
    </source>
</reference>